<feature type="region of interest" description="Disordered" evidence="1">
    <location>
        <begin position="1"/>
        <end position="28"/>
    </location>
</feature>
<dbReference type="AlphaFoldDB" id="A0A1R4GJ17"/>
<dbReference type="InterPro" id="IPR001623">
    <property type="entry name" value="DnaJ_domain"/>
</dbReference>
<evidence type="ECO:0000313" key="3">
    <source>
        <dbReference type="EMBL" id="SJM68120.1"/>
    </source>
</evidence>
<dbReference type="EMBL" id="FUIE01000074">
    <property type="protein sequence ID" value="SJM68120.1"/>
    <property type="molecule type" value="Genomic_DNA"/>
</dbReference>
<dbReference type="Gene3D" id="1.10.287.110">
    <property type="entry name" value="DnaJ domain"/>
    <property type="match status" value="1"/>
</dbReference>
<dbReference type="SMART" id="SM00271">
    <property type="entry name" value="DnaJ"/>
    <property type="match status" value="1"/>
</dbReference>
<dbReference type="OrthoDB" id="9786294at2"/>
<protein>
    <submittedName>
        <fullName evidence="3">Hypothetical with DnaJ-like domain</fullName>
    </submittedName>
</protein>
<name>A0A1R4GJ17_BREDI</name>
<dbReference type="Proteomes" id="UP000195766">
    <property type="component" value="Unassembled WGS sequence"/>
</dbReference>
<dbReference type="PROSITE" id="PS50076">
    <property type="entry name" value="DNAJ_2"/>
    <property type="match status" value="1"/>
</dbReference>
<sequence length="224" mass="24944">MSASFQYKPRFTDIRVKPPRPDEEQEAAEDVLRLKPGEKPCDWADCTRPATARAPKSREQLNDFYNFCQVHAGQYNKSWNFYAGMNEGQIRAAQENEAMTGGRPTWQMKAGPQTREAAAFAAKFGTNNNSGAGSWRDSFGLFGRRVNAEGPIQDDPHHRLGKLERTALADLGLEPGADKAAIKARYHEMLKRFHPDTNGGDRGAEAKLQSVIKAWKTLKKAGHA</sequence>
<feature type="domain" description="J" evidence="2">
    <location>
        <begin position="166"/>
        <end position="223"/>
    </location>
</feature>
<dbReference type="SUPFAM" id="SSF46565">
    <property type="entry name" value="Chaperone J-domain"/>
    <property type="match status" value="1"/>
</dbReference>
<proteinExistence type="predicted"/>
<dbReference type="RefSeq" id="WP_087141429.1">
    <property type="nucleotide sequence ID" value="NZ_FUIE01000074.1"/>
</dbReference>
<evidence type="ECO:0000256" key="1">
    <source>
        <dbReference type="SAM" id="MobiDB-lite"/>
    </source>
</evidence>
<dbReference type="CDD" id="cd06257">
    <property type="entry name" value="DnaJ"/>
    <property type="match status" value="1"/>
</dbReference>
<gene>
    <name evidence="3" type="ORF">FM111_13175</name>
</gene>
<accession>A0A1R4GJ17</accession>
<dbReference type="InterPro" id="IPR036869">
    <property type="entry name" value="J_dom_sf"/>
</dbReference>
<evidence type="ECO:0000259" key="2">
    <source>
        <dbReference type="PROSITE" id="PS50076"/>
    </source>
</evidence>
<reference evidence="3 4" key="1">
    <citation type="submission" date="2017-02" db="EMBL/GenBank/DDBJ databases">
        <authorList>
            <person name="Peterson S.W."/>
        </authorList>
    </citation>
    <scope>NUCLEOTIDE SEQUENCE [LARGE SCALE GENOMIC DNA]</scope>
    <source>
        <strain evidence="3 4">3F5N</strain>
    </source>
</reference>
<evidence type="ECO:0000313" key="4">
    <source>
        <dbReference type="Proteomes" id="UP000195766"/>
    </source>
</evidence>
<feature type="compositionally biased region" description="Basic and acidic residues" evidence="1">
    <location>
        <begin position="10"/>
        <end position="22"/>
    </location>
</feature>
<organism evidence="3 4">
    <name type="scientific">Brevundimonas diminuta 3F5N</name>
    <dbReference type="NCBI Taxonomy" id="1255603"/>
    <lineage>
        <taxon>Bacteria</taxon>
        <taxon>Pseudomonadati</taxon>
        <taxon>Pseudomonadota</taxon>
        <taxon>Alphaproteobacteria</taxon>
        <taxon>Caulobacterales</taxon>
        <taxon>Caulobacteraceae</taxon>
        <taxon>Brevundimonas</taxon>
    </lineage>
</organism>
<dbReference type="Pfam" id="PF00226">
    <property type="entry name" value="DnaJ"/>
    <property type="match status" value="1"/>
</dbReference>